<comment type="subcellular location">
    <subcellularLocation>
        <location evidence="1">Cell membrane</location>
        <topology evidence="1">Multi-pass membrane protein</topology>
    </subcellularLocation>
</comment>
<dbReference type="PROSITE" id="PS50893">
    <property type="entry name" value="ABC_TRANSPORTER_2"/>
    <property type="match status" value="1"/>
</dbReference>
<dbReference type="Proteomes" id="UP000196880">
    <property type="component" value="Unassembled WGS sequence"/>
</dbReference>
<dbReference type="PROSITE" id="PS50929">
    <property type="entry name" value="ABC_TM1F"/>
    <property type="match status" value="1"/>
</dbReference>
<keyword evidence="2" id="KW-1003">Cell membrane</keyword>
<evidence type="ECO:0000256" key="9">
    <source>
        <dbReference type="SAM" id="MobiDB-lite"/>
    </source>
</evidence>
<accession>A0A210RYB2</accession>
<feature type="domain" description="ABC transporter" evidence="11">
    <location>
        <begin position="334"/>
        <end position="569"/>
    </location>
</feature>
<name>A0A210RYB2_9BURK</name>
<sequence length="585" mass="63630">MKKILNPPPADDEILSTLYKFKKIFKSVGFFTACMNMLLLVPSLYMLQVYDRVLTSRNAFTLLMLSLIILVLFIIYAALDMIRSQTVIEVSKKIDAELNDRAFNAAFEQNLKTKGVNAGQALNDLTTIRQFVTGPSLYAFFDAPWFPFYLIVIFLFNFWLGVYSTVCVLILIVLAVINERITHEPLAEASTKSVQSSMVVTNNLRESEVLESMGMLPAIRSRWFALHSQFLDFQSIASKRAASLGAITKFARTLMQSFALGIAAFLVLQNEISPGMMIAATILLGKATSPVETVIGSWRQWRGTVSSYERLKKLFIDNPARVLGMSLPRPKGFISFEGVFAAPPGISKPVLKNVSFAIAPGDVLGVIGPSAAGKSTLARVILGIWPSSPNPARIDGADAYRWNKDELGPAIGYVPQDIEIFPGTVSENIARFTDFKSEDVVEAAQAAGIHDLVLRMPEGYDTRIGDGGYGISGGQKQRIALARALFGKPAIIVLDEPNSNLDEQGEQALVAAIQGLKARKATVVVITHRIPILQGTTKLLVLQDGMAKLFGPSVEVMQALTKAAEPKPSIQGDGGPGKLSNTGEA</sequence>
<dbReference type="CDD" id="cd18586">
    <property type="entry name" value="ABC_6TM_PrtD_like"/>
    <property type="match status" value="1"/>
</dbReference>
<evidence type="ECO:0000256" key="5">
    <source>
        <dbReference type="ARBA" id="ARBA00022741"/>
    </source>
</evidence>
<dbReference type="InterPro" id="IPR047957">
    <property type="entry name" value="ABC_AprD-like_6TM"/>
</dbReference>
<organism evidence="13 14">
    <name type="scientific">Polynucleobacter hirudinilacicola</name>
    <dbReference type="NCBI Taxonomy" id="1743166"/>
    <lineage>
        <taxon>Bacteria</taxon>
        <taxon>Pseudomonadati</taxon>
        <taxon>Pseudomonadota</taxon>
        <taxon>Betaproteobacteria</taxon>
        <taxon>Burkholderiales</taxon>
        <taxon>Burkholderiaceae</taxon>
        <taxon>Polynucleobacter</taxon>
    </lineage>
</organism>
<keyword evidence="8 10" id="KW-0472">Membrane</keyword>
<dbReference type="InterPro" id="IPR010128">
    <property type="entry name" value="ATPase_T1SS_PrtD-like"/>
</dbReference>
<dbReference type="OrthoDB" id="8554730at2"/>
<evidence type="ECO:0000256" key="6">
    <source>
        <dbReference type="ARBA" id="ARBA00022840"/>
    </source>
</evidence>
<feature type="transmembrane region" description="Helical" evidence="10">
    <location>
        <begin position="28"/>
        <end position="47"/>
    </location>
</feature>
<feature type="transmembrane region" description="Helical" evidence="10">
    <location>
        <begin position="148"/>
        <end position="177"/>
    </location>
</feature>
<evidence type="ECO:0000256" key="1">
    <source>
        <dbReference type="ARBA" id="ARBA00004651"/>
    </source>
</evidence>
<evidence type="ECO:0000256" key="8">
    <source>
        <dbReference type="ARBA" id="ARBA00023136"/>
    </source>
</evidence>
<dbReference type="PROSITE" id="PS00211">
    <property type="entry name" value="ABC_TRANSPORTER_1"/>
    <property type="match status" value="1"/>
</dbReference>
<evidence type="ECO:0000256" key="2">
    <source>
        <dbReference type="ARBA" id="ARBA00022475"/>
    </source>
</evidence>
<feature type="transmembrane region" description="Helical" evidence="10">
    <location>
        <begin position="59"/>
        <end position="79"/>
    </location>
</feature>
<dbReference type="GO" id="GO:0140359">
    <property type="term" value="F:ABC-type transporter activity"/>
    <property type="evidence" value="ECO:0007669"/>
    <property type="project" value="InterPro"/>
</dbReference>
<dbReference type="EMBL" id="NAIA01000003">
    <property type="protein sequence ID" value="OWF65907.1"/>
    <property type="molecule type" value="Genomic_DNA"/>
</dbReference>
<dbReference type="SUPFAM" id="SSF90123">
    <property type="entry name" value="ABC transporter transmembrane region"/>
    <property type="match status" value="1"/>
</dbReference>
<dbReference type="RefSeq" id="WP_087910140.1">
    <property type="nucleotide sequence ID" value="NZ_NAIA01000003.1"/>
</dbReference>
<dbReference type="Gene3D" id="3.40.50.300">
    <property type="entry name" value="P-loop containing nucleotide triphosphate hydrolases"/>
    <property type="match status" value="1"/>
</dbReference>
<dbReference type="Gene3D" id="1.20.1560.10">
    <property type="entry name" value="ABC transporter type 1, transmembrane domain"/>
    <property type="match status" value="1"/>
</dbReference>
<dbReference type="InterPro" id="IPR003593">
    <property type="entry name" value="AAA+_ATPase"/>
</dbReference>
<evidence type="ECO:0000256" key="4">
    <source>
        <dbReference type="ARBA" id="ARBA00022692"/>
    </source>
</evidence>
<dbReference type="NCBIfam" id="TIGR01842">
    <property type="entry name" value="type_I_sec_PrtD"/>
    <property type="match status" value="1"/>
</dbReference>
<evidence type="ECO:0000259" key="12">
    <source>
        <dbReference type="PROSITE" id="PS50929"/>
    </source>
</evidence>
<dbReference type="InterPro" id="IPR036640">
    <property type="entry name" value="ABC1_TM_sf"/>
</dbReference>
<keyword evidence="14" id="KW-1185">Reference proteome</keyword>
<keyword evidence="7 10" id="KW-1133">Transmembrane helix</keyword>
<keyword evidence="5" id="KW-0547">Nucleotide-binding</keyword>
<dbReference type="Pfam" id="PF00664">
    <property type="entry name" value="ABC_membrane"/>
    <property type="match status" value="1"/>
</dbReference>
<dbReference type="InterPro" id="IPR011527">
    <property type="entry name" value="ABC1_TM_dom"/>
</dbReference>
<evidence type="ECO:0000256" key="3">
    <source>
        <dbReference type="ARBA" id="ARBA00022519"/>
    </source>
</evidence>
<comment type="caution">
    <text evidence="13">The sequence shown here is derived from an EMBL/GenBank/DDBJ whole genome shotgun (WGS) entry which is preliminary data.</text>
</comment>
<dbReference type="InterPro" id="IPR027417">
    <property type="entry name" value="P-loop_NTPase"/>
</dbReference>
<proteinExistence type="predicted"/>
<dbReference type="InterPro" id="IPR039421">
    <property type="entry name" value="Type_1_exporter"/>
</dbReference>
<gene>
    <name evidence="13" type="ORF">B6A14_09120</name>
</gene>
<dbReference type="SUPFAM" id="SSF52540">
    <property type="entry name" value="P-loop containing nucleoside triphosphate hydrolases"/>
    <property type="match status" value="1"/>
</dbReference>
<dbReference type="GO" id="GO:0016887">
    <property type="term" value="F:ATP hydrolysis activity"/>
    <property type="evidence" value="ECO:0007669"/>
    <property type="project" value="InterPro"/>
</dbReference>
<dbReference type="PANTHER" id="PTHR24221">
    <property type="entry name" value="ATP-BINDING CASSETTE SUB-FAMILY B"/>
    <property type="match status" value="1"/>
</dbReference>
<evidence type="ECO:0000256" key="7">
    <source>
        <dbReference type="ARBA" id="ARBA00022989"/>
    </source>
</evidence>
<dbReference type="SMART" id="SM00382">
    <property type="entry name" value="AAA"/>
    <property type="match status" value="1"/>
</dbReference>
<dbReference type="InterPro" id="IPR003439">
    <property type="entry name" value="ABC_transporter-like_ATP-bd"/>
</dbReference>
<evidence type="ECO:0000259" key="11">
    <source>
        <dbReference type="PROSITE" id="PS50893"/>
    </source>
</evidence>
<dbReference type="GO" id="GO:0030256">
    <property type="term" value="C:type I protein secretion system complex"/>
    <property type="evidence" value="ECO:0007669"/>
    <property type="project" value="InterPro"/>
</dbReference>
<dbReference type="GO" id="GO:0034040">
    <property type="term" value="F:ATPase-coupled lipid transmembrane transporter activity"/>
    <property type="evidence" value="ECO:0007669"/>
    <property type="project" value="TreeGrafter"/>
</dbReference>
<keyword evidence="6" id="KW-0067">ATP-binding</keyword>
<keyword evidence="4 10" id="KW-0812">Transmembrane</keyword>
<feature type="region of interest" description="Disordered" evidence="9">
    <location>
        <begin position="564"/>
        <end position="585"/>
    </location>
</feature>
<protein>
    <submittedName>
        <fullName evidence="13">Type I secretion system permease/ATPase</fullName>
    </submittedName>
</protein>
<dbReference type="Pfam" id="PF00005">
    <property type="entry name" value="ABC_tran"/>
    <property type="match status" value="1"/>
</dbReference>
<dbReference type="AlphaFoldDB" id="A0A210RYB2"/>
<evidence type="ECO:0000256" key="10">
    <source>
        <dbReference type="SAM" id="Phobius"/>
    </source>
</evidence>
<evidence type="ECO:0000313" key="13">
    <source>
        <dbReference type="EMBL" id="OWF65907.1"/>
    </source>
</evidence>
<feature type="domain" description="ABC transmembrane type-1" evidence="12">
    <location>
        <begin position="28"/>
        <end position="303"/>
    </location>
</feature>
<reference evidence="13 14" key="1">
    <citation type="submission" date="2017-03" db="EMBL/GenBank/DDBJ databases">
        <title>New species Polynucleobacter sp. MWH-EgelM1-30-B4.</title>
        <authorList>
            <person name="Hahn M.W."/>
        </authorList>
    </citation>
    <scope>NUCLEOTIDE SEQUENCE [LARGE SCALE GENOMIC DNA]</scope>
    <source>
        <strain evidence="13 14">MWH-EgelM1-30-B4</strain>
    </source>
</reference>
<dbReference type="GO" id="GO:0005886">
    <property type="term" value="C:plasma membrane"/>
    <property type="evidence" value="ECO:0007669"/>
    <property type="project" value="UniProtKB-SubCell"/>
</dbReference>
<dbReference type="GO" id="GO:0030253">
    <property type="term" value="P:protein secretion by the type I secretion system"/>
    <property type="evidence" value="ECO:0007669"/>
    <property type="project" value="InterPro"/>
</dbReference>
<dbReference type="PANTHER" id="PTHR24221:SF248">
    <property type="entry name" value="ABC TRANSPORTER TRANSMEMBRANE REGION"/>
    <property type="match status" value="1"/>
</dbReference>
<evidence type="ECO:0000313" key="14">
    <source>
        <dbReference type="Proteomes" id="UP000196880"/>
    </source>
</evidence>
<keyword evidence="3" id="KW-0997">Cell inner membrane</keyword>
<dbReference type="InterPro" id="IPR017871">
    <property type="entry name" value="ABC_transporter-like_CS"/>
</dbReference>
<dbReference type="GO" id="GO:0005524">
    <property type="term" value="F:ATP binding"/>
    <property type="evidence" value="ECO:0007669"/>
    <property type="project" value="UniProtKB-KW"/>
</dbReference>